<evidence type="ECO:0000259" key="2">
    <source>
        <dbReference type="PROSITE" id="PS51471"/>
    </source>
</evidence>
<dbReference type="RefSeq" id="WP_102075484.1">
    <property type="nucleotide sequence ID" value="NZ_PDNW01000022.1"/>
</dbReference>
<proteinExistence type="predicted"/>
<dbReference type="InterPro" id="IPR001374">
    <property type="entry name" value="R3H_dom"/>
</dbReference>
<evidence type="ECO:0008006" key="5">
    <source>
        <dbReference type="Google" id="ProtNLM"/>
    </source>
</evidence>
<gene>
    <name evidence="3" type="ORF">CR159_18730</name>
</gene>
<dbReference type="EMBL" id="PDNW01000022">
    <property type="protein sequence ID" value="PLC48327.1"/>
    <property type="molecule type" value="Genomic_DNA"/>
</dbReference>
<dbReference type="Gene3D" id="2.60.120.620">
    <property type="entry name" value="q2cbj1_9rhob like domain"/>
    <property type="match status" value="1"/>
</dbReference>
<feature type="domain" description="R3H" evidence="1">
    <location>
        <begin position="676"/>
        <end position="740"/>
    </location>
</feature>
<dbReference type="OrthoDB" id="9782970at2"/>
<dbReference type="PANTHER" id="PTHR33099:SF7">
    <property type="entry name" value="MYND-TYPE DOMAIN-CONTAINING PROTEIN"/>
    <property type="match status" value="1"/>
</dbReference>
<keyword evidence="4" id="KW-1185">Reference proteome</keyword>
<accession>A0A2N4U011</accession>
<reference evidence="3 4" key="1">
    <citation type="submission" date="2017-10" db="EMBL/GenBank/DDBJ databases">
        <title>Two draft genome sequences of Pusillimonas sp. strains isolated from a nitrate- and radionuclide-contaminated groundwater in Russia.</title>
        <authorList>
            <person name="Grouzdev D.S."/>
            <person name="Tourova T.P."/>
            <person name="Goeva M.A."/>
            <person name="Babich T.L."/>
            <person name="Sokolova D.S."/>
            <person name="Abdullin R."/>
            <person name="Poltaraus A.B."/>
            <person name="Toshchakov S.V."/>
            <person name="Nazina T.N."/>
        </authorList>
    </citation>
    <scope>NUCLEOTIDE SEQUENCE [LARGE SCALE GENOMIC DNA]</scope>
    <source>
        <strain evidence="3 4">JR1/69-3-13</strain>
    </source>
</reference>
<dbReference type="PROSITE" id="PS51471">
    <property type="entry name" value="FE2OG_OXY"/>
    <property type="match status" value="1"/>
</dbReference>
<sequence length="768" mass="86410">MTTSTESIAQQLAALGTSSTFATRFAIAADPQLHVEGVGDIPLPIGLQTAHLLCAAAQPAHHGYKDQTRLDPRVRDTWEIPAESLRFTSPEWTAVLDRALLRIGRELGVPSPDSLRADLHNLLIYAPGQFFAVHQDSEKADGMLGTLVITLPSSFTGGEFVVSHLGQTVRARGSQNRLGMVAFYADCHHEVRPVKQGYRVVLTYNLIAQGATRTSELPQQAVTTLASELHRFWQTPAPPRWDGDTHTEPPDRLVYLLDHQYTPSGLSWQRIKGVDVQRAAALLAAARQLDAEIFLTLADVHETWSAEDDYQQHGYWSDEQEDEDDRFDHNEDHPALGDLIDSEVELRHWLAPDGSKREDISFASEAELCMNRLSVDCAPFQSEHEGYMGNYGNTVDRWYHRAAVVLWPRERAFVIRARQTPAWAIARIAEWLDAGDTLQAHARAQSLLPFWEQARSVADPDVLFTATLPVAARLDDAEIAAGLLSPFALSQLTAQQAPWLWQLLERHGQAWCAERVQQWTGTHQADTRQLAWMAQELPALAQSSCTSTNAVALIAGLMQQRWDWLCWHIAQVQKYHQRSTIVSTLTDTSAAWLGLLRASQVTGCSAFTEQIIAMLRTNDIPLEVPLQVLHQAQKIKNLEGLHISVLYSHCTHALETCLAKPKRDATDWSITPPSEHGRLDDLAAPLLAFLASPQQQRLEWPLAQARRQLIHQFIDRHELPIRHETRRTGRPYTLVLEKTLALFERDAADRQQWKKDLAWLRRTQAQPT</sequence>
<feature type="domain" description="Fe2OG dioxygenase" evidence="2">
    <location>
        <begin position="111"/>
        <end position="208"/>
    </location>
</feature>
<evidence type="ECO:0000313" key="4">
    <source>
        <dbReference type="Proteomes" id="UP000234190"/>
    </source>
</evidence>
<dbReference type="PROSITE" id="PS51061">
    <property type="entry name" value="R3H"/>
    <property type="match status" value="1"/>
</dbReference>
<name>A0A2N4U011_9BURK</name>
<dbReference type="GO" id="GO:0003676">
    <property type="term" value="F:nucleic acid binding"/>
    <property type="evidence" value="ECO:0007669"/>
    <property type="project" value="UniProtKB-UniRule"/>
</dbReference>
<evidence type="ECO:0000313" key="3">
    <source>
        <dbReference type="EMBL" id="PLC48327.1"/>
    </source>
</evidence>
<dbReference type="AlphaFoldDB" id="A0A2N4U011"/>
<protein>
    <recommendedName>
        <fullName evidence="5">2OG-Fe(II) oxygenase</fullName>
    </recommendedName>
</protein>
<comment type="caution">
    <text evidence="3">The sequence shown here is derived from an EMBL/GenBank/DDBJ whole genome shotgun (WGS) entry which is preliminary data.</text>
</comment>
<dbReference type="Pfam" id="PF13640">
    <property type="entry name" value="2OG-FeII_Oxy_3"/>
    <property type="match status" value="1"/>
</dbReference>
<dbReference type="InterPro" id="IPR005123">
    <property type="entry name" value="Oxoglu/Fe-dep_dioxygenase_dom"/>
</dbReference>
<organism evidence="3 4">
    <name type="scientific">Pollutimonas subterranea</name>
    <dbReference type="NCBI Taxonomy" id="2045210"/>
    <lineage>
        <taxon>Bacteria</taxon>
        <taxon>Pseudomonadati</taxon>
        <taxon>Pseudomonadota</taxon>
        <taxon>Betaproteobacteria</taxon>
        <taxon>Burkholderiales</taxon>
        <taxon>Alcaligenaceae</taxon>
        <taxon>Pollutimonas</taxon>
    </lineage>
</organism>
<dbReference type="InterPro" id="IPR044862">
    <property type="entry name" value="Pro_4_hyd_alph_FE2OG_OXY"/>
</dbReference>
<dbReference type="PANTHER" id="PTHR33099">
    <property type="entry name" value="FE2OG DIOXYGENASE DOMAIN-CONTAINING PROTEIN"/>
    <property type="match status" value="1"/>
</dbReference>
<dbReference type="Proteomes" id="UP000234190">
    <property type="component" value="Unassembled WGS sequence"/>
</dbReference>
<evidence type="ECO:0000259" key="1">
    <source>
        <dbReference type="PROSITE" id="PS51061"/>
    </source>
</evidence>